<dbReference type="GO" id="GO:0022857">
    <property type="term" value="F:transmembrane transporter activity"/>
    <property type="evidence" value="ECO:0007669"/>
    <property type="project" value="InterPro"/>
</dbReference>
<dbReference type="Pfam" id="PF12822">
    <property type="entry name" value="ECF_trnsprt"/>
    <property type="match status" value="1"/>
</dbReference>
<proteinExistence type="predicted"/>
<dbReference type="EMBL" id="NPOA01000016">
    <property type="protein sequence ID" value="PAV27984.1"/>
    <property type="molecule type" value="Genomic_DNA"/>
</dbReference>
<reference evidence="2 3" key="1">
    <citation type="submission" date="2017-08" db="EMBL/GenBank/DDBJ databases">
        <title>Virgibacillus indicus sp. nov. and Virgibacillus profoundi sp. nov, two moderately halophilic bacteria isolated from marine sediment by using the Microfluidic Streak Plate.</title>
        <authorList>
            <person name="Xu B."/>
            <person name="Hu B."/>
            <person name="Wang J."/>
            <person name="Zhu Y."/>
            <person name="Huang L."/>
            <person name="Du W."/>
            <person name="Huang Y."/>
        </authorList>
    </citation>
    <scope>NUCLEOTIDE SEQUENCE [LARGE SCALE GENOMIC DNA]</scope>
    <source>
        <strain evidence="2 3">IO3-P3-H5</strain>
    </source>
</reference>
<name>A0A2A2I9M8_9BACI</name>
<evidence type="ECO:0000313" key="3">
    <source>
        <dbReference type="Proteomes" id="UP000218887"/>
    </source>
</evidence>
<gene>
    <name evidence="2" type="ORF">CIL05_19155</name>
</gene>
<comment type="caution">
    <text evidence="2">The sequence shown here is derived from an EMBL/GenBank/DDBJ whole genome shotgun (WGS) entry which is preliminary data.</text>
</comment>
<dbReference type="OrthoDB" id="5431035at2"/>
<feature type="transmembrane region" description="Helical" evidence="1">
    <location>
        <begin position="126"/>
        <end position="146"/>
    </location>
</feature>
<sequence length="164" mass="17077">MNVRKMSLLALFIALSVIGAAIKVPAIIGSVALDAFPALLAAVFFGSGAGAVVGGLGHMMSALIGGMPLGPLHFIIALEMALLVSLFAALYKYGKKILAGTVFLIGNAFVAPLPFIFLFDFTYYIALVPSLLIGSALNTAIAFIAVPRLNPILKGTYHRGEVKG</sequence>
<protein>
    <submittedName>
        <fullName evidence="2">ECF transporter S component</fullName>
    </submittedName>
</protein>
<keyword evidence="3" id="KW-1185">Reference proteome</keyword>
<evidence type="ECO:0000313" key="2">
    <source>
        <dbReference type="EMBL" id="PAV27984.1"/>
    </source>
</evidence>
<dbReference type="AlphaFoldDB" id="A0A2A2I9M8"/>
<organism evidence="2 3">
    <name type="scientific">Virgibacillus profundi</name>
    <dbReference type="NCBI Taxonomy" id="2024555"/>
    <lineage>
        <taxon>Bacteria</taxon>
        <taxon>Bacillati</taxon>
        <taxon>Bacillota</taxon>
        <taxon>Bacilli</taxon>
        <taxon>Bacillales</taxon>
        <taxon>Bacillaceae</taxon>
        <taxon>Virgibacillus</taxon>
    </lineage>
</organism>
<dbReference type="InterPro" id="IPR024529">
    <property type="entry name" value="ECF_trnsprt_substrate-spec"/>
</dbReference>
<feature type="transmembrane region" description="Helical" evidence="1">
    <location>
        <begin position="35"/>
        <end position="57"/>
    </location>
</feature>
<keyword evidence="1" id="KW-1133">Transmembrane helix</keyword>
<accession>A0A2A2I9M8</accession>
<feature type="transmembrane region" description="Helical" evidence="1">
    <location>
        <begin position="97"/>
        <end position="119"/>
    </location>
</feature>
<evidence type="ECO:0000256" key="1">
    <source>
        <dbReference type="SAM" id="Phobius"/>
    </source>
</evidence>
<dbReference type="Proteomes" id="UP000218887">
    <property type="component" value="Unassembled WGS sequence"/>
</dbReference>
<dbReference type="Gene3D" id="1.10.1760.20">
    <property type="match status" value="1"/>
</dbReference>
<dbReference type="RefSeq" id="WP_095657147.1">
    <property type="nucleotide sequence ID" value="NZ_NPOA01000016.1"/>
</dbReference>
<keyword evidence="1" id="KW-0812">Transmembrane</keyword>
<keyword evidence="1" id="KW-0472">Membrane</keyword>
<feature type="transmembrane region" description="Helical" evidence="1">
    <location>
        <begin position="69"/>
        <end position="91"/>
    </location>
</feature>